<feature type="domain" description="Gamma-tubulin complex component 6 N-terminal" evidence="13">
    <location>
        <begin position="31"/>
        <end position="344"/>
    </location>
</feature>
<proteinExistence type="inferred from homology"/>
<feature type="compositionally biased region" description="Basic and acidic residues" evidence="10">
    <location>
        <begin position="1086"/>
        <end position="1100"/>
    </location>
</feature>
<feature type="region of interest" description="Disordered" evidence="10">
    <location>
        <begin position="894"/>
        <end position="916"/>
    </location>
</feature>
<organism evidence="14 15">
    <name type="scientific">Catharus ustulatus</name>
    <name type="common">Russet-backed thrush</name>
    <name type="synonym">Hylocichla ustulatus</name>
    <dbReference type="NCBI Taxonomy" id="91951"/>
    <lineage>
        <taxon>Eukaryota</taxon>
        <taxon>Metazoa</taxon>
        <taxon>Chordata</taxon>
        <taxon>Craniata</taxon>
        <taxon>Vertebrata</taxon>
        <taxon>Euteleostomi</taxon>
        <taxon>Archelosauria</taxon>
        <taxon>Archosauria</taxon>
        <taxon>Dinosauria</taxon>
        <taxon>Saurischia</taxon>
        <taxon>Theropoda</taxon>
        <taxon>Coelurosauria</taxon>
        <taxon>Aves</taxon>
        <taxon>Neognathae</taxon>
        <taxon>Neoaves</taxon>
        <taxon>Telluraves</taxon>
        <taxon>Australaves</taxon>
        <taxon>Passeriformes</taxon>
        <taxon>Turdidae</taxon>
        <taxon>Catharus</taxon>
    </lineage>
</organism>
<comment type="subcellular location">
    <subcellularLocation>
        <location evidence="1">Cytoplasm</location>
        <location evidence="1">Cytoskeleton</location>
        <location evidence="1">Microtubule organizing center</location>
        <location evidence="1">Centrosome</location>
    </subcellularLocation>
</comment>
<dbReference type="GO" id="GO:0005813">
    <property type="term" value="C:centrosome"/>
    <property type="evidence" value="ECO:0007669"/>
    <property type="project" value="UniProtKB-SubCell"/>
</dbReference>
<dbReference type="PANTHER" id="PTHR19302:SF70">
    <property type="entry name" value="GAMMA-TUBULIN COMPLEX COMPONENT 6"/>
    <property type="match status" value="1"/>
</dbReference>
<dbReference type="InterPro" id="IPR042241">
    <property type="entry name" value="GCP_C_sf"/>
</dbReference>
<dbReference type="GO" id="GO:0043015">
    <property type="term" value="F:gamma-tubulin binding"/>
    <property type="evidence" value="ECO:0007669"/>
    <property type="project" value="InterPro"/>
</dbReference>
<evidence type="ECO:0000259" key="13">
    <source>
        <dbReference type="Pfam" id="PF19340"/>
    </source>
</evidence>
<dbReference type="GO" id="GO:0000278">
    <property type="term" value="P:mitotic cell cycle"/>
    <property type="evidence" value="ECO:0007669"/>
    <property type="project" value="TreeGrafter"/>
</dbReference>
<feature type="compositionally biased region" description="Basic and acidic residues" evidence="10">
    <location>
        <begin position="1119"/>
        <end position="1142"/>
    </location>
</feature>
<keyword evidence="9" id="KW-0175">Coiled coil</keyword>
<evidence type="ECO:0000256" key="5">
    <source>
        <dbReference type="ARBA" id="ARBA00023212"/>
    </source>
</evidence>
<dbReference type="Pfam" id="PF19340">
    <property type="entry name" value="GCP6_N"/>
    <property type="match status" value="1"/>
</dbReference>
<evidence type="ECO:0000313" key="14">
    <source>
        <dbReference type="Ensembl" id="ENSCUSP00005006448.1"/>
    </source>
</evidence>
<protein>
    <recommendedName>
        <fullName evidence="6">Gamma-tubulin complex component 6</fullName>
    </recommendedName>
</protein>
<evidence type="ECO:0000259" key="12">
    <source>
        <dbReference type="Pfam" id="PF17681"/>
    </source>
</evidence>
<dbReference type="GO" id="GO:0031122">
    <property type="term" value="P:cytoplasmic microtubule organization"/>
    <property type="evidence" value="ECO:0007669"/>
    <property type="project" value="TreeGrafter"/>
</dbReference>
<dbReference type="GO" id="GO:0000922">
    <property type="term" value="C:spindle pole"/>
    <property type="evidence" value="ECO:0007669"/>
    <property type="project" value="InterPro"/>
</dbReference>
<reference evidence="14" key="3">
    <citation type="submission" date="2025-09" db="UniProtKB">
        <authorList>
            <consortium name="Ensembl"/>
        </authorList>
    </citation>
    <scope>IDENTIFICATION</scope>
</reference>
<dbReference type="GO" id="GO:0051225">
    <property type="term" value="P:spindle assembly"/>
    <property type="evidence" value="ECO:0007669"/>
    <property type="project" value="TreeGrafter"/>
</dbReference>
<accession>A0A8C3U146</accession>
<feature type="domain" description="Gamma tubulin complex component protein N-terminal" evidence="12">
    <location>
        <begin position="355"/>
        <end position="617"/>
    </location>
</feature>
<evidence type="ECO:0000256" key="4">
    <source>
        <dbReference type="ARBA" id="ARBA00022701"/>
    </source>
</evidence>
<dbReference type="Ensembl" id="ENSCUST00005006691.1">
    <property type="protein sequence ID" value="ENSCUSP00005006448.1"/>
    <property type="gene ID" value="ENSCUSG00005003822.1"/>
</dbReference>
<feature type="domain" description="Gamma tubulin complex component C-terminal" evidence="11">
    <location>
        <begin position="1277"/>
        <end position="1578"/>
    </location>
</feature>
<dbReference type="GO" id="GO:0005874">
    <property type="term" value="C:microtubule"/>
    <property type="evidence" value="ECO:0007669"/>
    <property type="project" value="UniProtKB-KW"/>
</dbReference>
<dbReference type="GO" id="GO:0000930">
    <property type="term" value="C:gamma-tubulin complex"/>
    <property type="evidence" value="ECO:0007669"/>
    <property type="project" value="TreeGrafter"/>
</dbReference>
<feature type="coiled-coil region" evidence="9">
    <location>
        <begin position="707"/>
        <end position="759"/>
    </location>
</feature>
<dbReference type="InterPro" id="IPR040457">
    <property type="entry name" value="GCP_C"/>
</dbReference>
<feature type="compositionally biased region" description="Polar residues" evidence="10">
    <location>
        <begin position="263"/>
        <end position="277"/>
    </location>
</feature>
<dbReference type="Pfam" id="PF04130">
    <property type="entry name" value="GCP_C_terminal"/>
    <property type="match status" value="1"/>
</dbReference>
<reference evidence="14" key="2">
    <citation type="submission" date="2025-08" db="UniProtKB">
        <authorList>
            <consortium name="Ensembl"/>
        </authorList>
    </citation>
    <scope>IDENTIFICATION</scope>
</reference>
<evidence type="ECO:0000256" key="6">
    <source>
        <dbReference type="ARBA" id="ARBA00071901"/>
    </source>
</evidence>
<evidence type="ECO:0000256" key="1">
    <source>
        <dbReference type="ARBA" id="ARBA00004300"/>
    </source>
</evidence>
<evidence type="ECO:0000256" key="8">
    <source>
        <dbReference type="ARBA" id="ARBA00093551"/>
    </source>
</evidence>
<evidence type="ECO:0000259" key="11">
    <source>
        <dbReference type="Pfam" id="PF04130"/>
    </source>
</evidence>
<feature type="compositionally biased region" description="Polar residues" evidence="10">
    <location>
        <begin position="1152"/>
        <end position="1161"/>
    </location>
</feature>
<dbReference type="FunFam" id="1.20.120.1900:FF:000004">
    <property type="entry name" value="gamma-tubulin complex component 6 isoform X1"/>
    <property type="match status" value="1"/>
</dbReference>
<keyword evidence="3" id="KW-0963">Cytoplasm</keyword>
<dbReference type="Gene3D" id="1.20.120.1900">
    <property type="entry name" value="Gamma-tubulin complex, C-terminal domain"/>
    <property type="match status" value="1"/>
</dbReference>
<evidence type="ECO:0000256" key="2">
    <source>
        <dbReference type="ARBA" id="ARBA00010337"/>
    </source>
</evidence>
<dbReference type="GO" id="GO:0007020">
    <property type="term" value="P:microtubule nucleation"/>
    <property type="evidence" value="ECO:0007669"/>
    <property type="project" value="InterPro"/>
</dbReference>
<dbReference type="InterPro" id="IPR041470">
    <property type="entry name" value="GCP_N"/>
</dbReference>
<keyword evidence="15" id="KW-1185">Reference proteome</keyword>
<name>A0A8C3U146_CATUS</name>
<feature type="region of interest" description="Disordered" evidence="10">
    <location>
        <begin position="1032"/>
        <end position="1173"/>
    </location>
</feature>
<comment type="similarity">
    <text evidence="2">Belongs to the TUBGCP family.</text>
</comment>
<feature type="region of interest" description="Disordered" evidence="10">
    <location>
        <begin position="258"/>
        <end position="279"/>
    </location>
</feature>
<keyword evidence="4" id="KW-0493">Microtubule</keyword>
<evidence type="ECO:0000313" key="15">
    <source>
        <dbReference type="Proteomes" id="UP000694563"/>
    </source>
</evidence>
<evidence type="ECO:0000256" key="7">
    <source>
        <dbReference type="ARBA" id="ARBA00093416"/>
    </source>
</evidence>
<comment type="subunit">
    <text evidence="8">Component of the gamma-tubulin ring complex (gTuRC) consisting of TUBGCP2, TUBGCP3, TUBGCP4, TUBGCP5 and TUBGCP6 and gamma-tubulin TUBG1 or TUBG2. TUBGCP2, TUBGCP3, TUBGCP4, TUBGCP5 and TUBGCP6 assemble in a 5:5:2:1:1 stoichiometry; each is associated with a gamma-tubulin, thereby arranging 14 gamma-tubulins in a helical manner. Gamma-tubulin at the first position is blocked by TUBGCP3 at the last position, allowing 13 protafilaments to grow into a microtubule. The gTuRC (via TUBGCP3 and TUBGCP6) interacts with ACTB and MZT1; the interactions form a luminal bridge that stabilizes the initial structure during complex assembly. The gTuRC (via TUBGCP2) interacts with MZT2A/MZT2B and CDK5RAP2 (via CM1 motif); the interactions play a role in gTuRC activation.</text>
</comment>
<comment type="function">
    <text evidence="7">Component of the gamma-tubulin ring complex (gTuRC) which mediates microtubule nucleation. The gTuRC regulates the minus-end nucleation of alpha-beta tubulin heterodimers that grow into microtubule protafilaments, a critical step in centrosome duplication and spindle formation.</text>
</comment>
<evidence type="ECO:0000256" key="3">
    <source>
        <dbReference type="ARBA" id="ARBA00022490"/>
    </source>
</evidence>
<dbReference type="Pfam" id="PF17681">
    <property type="entry name" value="GCP_N_terminal"/>
    <property type="match status" value="1"/>
</dbReference>
<dbReference type="GO" id="GO:0051011">
    <property type="term" value="F:microtubule minus-end binding"/>
    <property type="evidence" value="ECO:0007669"/>
    <property type="project" value="TreeGrafter"/>
</dbReference>
<dbReference type="InterPro" id="IPR045818">
    <property type="entry name" value="GCP6_N"/>
</dbReference>
<sequence length="1581" mass="180626">MESITQLFSDLCEAHLTSLPWKVHLGRQKISKRRAKQNLKRVAYNALFMNLFQDEARKLQSNVSRLPVKNKILMLSFNLRVAGLGAQADRLENLVEELETAECLPFTEVNSVLDLLVQLAGTGPPQLVPQKKDYFLNNKYVGRNVKYQGYDYYDVSVFEADIQSLITNEECQFNDTIQQTLQIMEAAPGTGLPAIGLFSQSCPAGDKFEKETRVSLFGALVHSRTYDMDIKLDLPPVPDNADLSGLAIKVPQSIDQSEDEGFQSASNLTPDSQSEPSITPDIDLWDAVLTYGPSKRRCWERIGYPPGKKEEPYLTEAGREAFDKFYKLREGELQLFTNTVLQLPQLVLVKEPELVKDVLNVLIGVVSTTFSLNQAAQSFVIKEGIYVSGTSPETMHNLLSEVAEYGTYYTRLSRFSLQPVLDSSYSKGLVFQAFTSGLRKYLQYYRACVLSTPPTLSLLTISFLFRKLGRQLRYLAELCGIGTTALGISGGAGASFPTGVKLLSYLYKEALNNCSNEHYPVLLSLLKTSCEPYTRFIYDWVYSGVFRDVYGEFMIQVNEDYLCFRDKHYWTHGYVLISKEVEDCVPVFLKHIANDVYICGKTINLLKLCCPRHYICWSDIPVPRISVIFSLEELKEIERDCAVYVGRMERIARYSSISKEEKDLRMEIAKQELIVHARETASKVLKAISDKQISERMALDAKKREQFQKLKEQFAKEQERRLAIKQEEIDDDFSYARELREREKRLKALEEELEKKARQELIDHYSKLSDDAARREQRTLWKMQRHKLETARLKFLLEDQKPMLRKIHLHNCCSNESQPVLRGPPEEDNAPLHQQSEYDFNTVLRSSAAWQGHVGVGENVFDVDNRRPRWNIHGHASDSNIRVGEYVPQVDTYQPHPSPYGHSSDSHIKSNSYTSEVEPRRPRWNIHGHVSEAHIKIGEYASETETSRPRWNIHGHASEANIKIGEYVSNVAPARPRWSSHGHASDANIKIGENVSDVVSARPRWNIHGHASQSHIKIGELVSDTEPLKSRWSPFGHASQSSIQIGKWAPSTENDPIPHRKIISGSSSDSTVQTLLYSEELPPAEGSRKEAKPSQVKEEILPESQISDSVTEIPDANIEDDKKENTTEKKEEGKIKLEEPEKALPQYAVPQETLSSEANAPTTKEEDGEEEDTWKKEQAYLKALSDQYCIEKYQDSYDLMSEPPVSHLLHHVIPRSYTFPVDPMVQSATDETAVQLSELLSLPVLMKRSITAPLVSHVSLVNKAIVDYYFVELNVEKHFEALRHFLLMEDGEFAQSLSDLLFEKLGSGQTPGELLNPLVLNSILNKALQYSLHGDTQLASNLSFALKYLPEMFKPNAPDALSCLELRYKVDWPLNIVITESCMNKYNKIFSFLLQLKHMVWTLKDVWFHLKRTALVSRASNSVQFRQLQLYKHEMQHFVKVIQGYIANQILHVTWCEFGNKLSSVGNLEEIHRTHAEYLNKAIFRGLLTEKAAPVMNIIHSIFSLILKFRSQLISQSWSFDAGKQMAVHPNFGLMQQSYNTFKYYSHFLFKVVTKLVNRGYQPHLEDFLLRINFNNYYKDN</sequence>
<dbReference type="GO" id="GO:0051321">
    <property type="term" value="P:meiotic cell cycle"/>
    <property type="evidence" value="ECO:0007669"/>
    <property type="project" value="TreeGrafter"/>
</dbReference>
<dbReference type="InterPro" id="IPR007259">
    <property type="entry name" value="GCP"/>
</dbReference>
<evidence type="ECO:0000256" key="10">
    <source>
        <dbReference type="SAM" id="MobiDB-lite"/>
    </source>
</evidence>
<evidence type="ECO:0000256" key="9">
    <source>
        <dbReference type="SAM" id="Coils"/>
    </source>
</evidence>
<feature type="compositionally biased region" description="Polar residues" evidence="10">
    <location>
        <begin position="1064"/>
        <end position="1076"/>
    </location>
</feature>
<reference evidence="14" key="1">
    <citation type="submission" date="2020-10" db="EMBL/GenBank/DDBJ databases">
        <title>Catharus ustulatus (Swainson's thrush) genome, bCatUst1, primary haplotype v2.</title>
        <authorList>
            <person name="Delmore K."/>
            <person name="Vafadar M."/>
            <person name="Formenti G."/>
            <person name="Chow W."/>
            <person name="Pelan S."/>
            <person name="Howe K."/>
            <person name="Rhie A."/>
            <person name="Mountcastle J."/>
            <person name="Haase B."/>
            <person name="Fedrigo O."/>
            <person name="Jarvis E.D."/>
        </authorList>
    </citation>
    <scope>NUCLEOTIDE SEQUENCE [LARGE SCALE GENOMIC DNA]</scope>
</reference>
<keyword evidence="5" id="KW-0206">Cytoskeleton</keyword>
<dbReference type="Proteomes" id="UP000694563">
    <property type="component" value="Chromosome 4"/>
</dbReference>
<dbReference type="PANTHER" id="PTHR19302">
    <property type="entry name" value="GAMMA TUBULIN COMPLEX PROTEIN"/>
    <property type="match status" value="1"/>
</dbReference>